<dbReference type="EMBL" id="STGJ01000001">
    <property type="protein sequence ID" value="TIC86910.1"/>
    <property type="molecule type" value="Genomic_DNA"/>
</dbReference>
<dbReference type="PANTHER" id="PTHR32114">
    <property type="entry name" value="ABC TRANSPORTER ABCH.3"/>
    <property type="match status" value="1"/>
</dbReference>
<evidence type="ECO:0000259" key="2">
    <source>
        <dbReference type="Pfam" id="PF13476"/>
    </source>
</evidence>
<feature type="coiled-coil region" evidence="1">
    <location>
        <begin position="649"/>
        <end position="683"/>
    </location>
</feature>
<dbReference type="PANTHER" id="PTHR32114:SF2">
    <property type="entry name" value="ABC TRANSPORTER ABCH.3"/>
    <property type="match status" value="1"/>
</dbReference>
<dbReference type="InterPro" id="IPR027417">
    <property type="entry name" value="P-loop_NTPase"/>
</dbReference>
<sequence>MKICSLRLKNLNALAGEWRIDFDRPPIAGSGLFAITGATGAGKSTLLDAICLALYHKTPRLDTLSQGSNELMTRHTAECLAEVEFEVGAVRYRAFWSQRRARDKADGALQAPRVELARADGTILANQVHDKLRQTEALTGLDFGRFTKSVLLAQGGFAAFLNADANERATLLEELTGSEVYGRISERVFERTRSAREACAQLEATSAGIRVLDDDALAELTENRDTLVLRQHAGRESLASIEARLARVDALGRADAARSAAAARLATAEAAGSQDETDRTRLAHADAAEALTAPWQAREGARAALAAARQASAQAAAAEQGAHARAGQALAAAAAGAEAALAGHADEGARLFDRQQALAALQHAHADDAQLGEALPEWRALFARQAREAEALASEAATLAAARQALPRHAQAQDAARQGVAGAETALAALAGQASALEEAHAIALSGDALPALQARWRAVHQEAARLGALQALADAQSRNAGAVAVAHASVAAALSKQQRCEADYLQQRERYRLQKAQVDTLEELAKLARRMDELSAHRDMLQAGQPCPLCGALEHPSQDGAPLADADSAQAKLQRAEAELKTILAAGQQAAADLGQAEGEHKAAVKQLAMQDAEGDALARRWLAEAGGLAAGSLSAAIDSAAEALAVIERQLKAREAAETAMAALREQLAGAKDALANCRTAQALADEKHAAQHALCAAQQARVADATRQLAATGELLAAALGSEPPADSAAWLRAREAAWQAFQSRAGQLQTLAAALSTHGARAEALQQAAARWRARVAKWGEALPHVAQQAIDADALERAFDAAQSALSGARAAASETRARQEEAEHAASAAEDAWCAALSDSVFIDEAAFAAARLSAAARQQLAAGLAARAQALKDASEALALARAAFDACEAAVAPGERADDLQVQKADTAAELETVARQIGEADARLADDAREREALGGAQARLAALRADLELWQKLDALIGSARGDKFRRFAQGLTLEQLVMLANRQLARLHPRYRLARKAGTELEMAIVDTWQGDVSRDTRTLSGGESFLVSLALALALSDLVSHQRPIDTLFLDEGFGTLDAETLDVALDALDALGFDGRLIGVISHVDAMKARIPVQVRVEKGAGVGHSRVRTVPAP</sequence>
<name>A0A4T0V594_9NEIS</name>
<keyword evidence="4" id="KW-1185">Reference proteome</keyword>
<dbReference type="SUPFAM" id="SSF52540">
    <property type="entry name" value="P-loop containing nucleoside triphosphate hydrolases"/>
    <property type="match status" value="1"/>
</dbReference>
<dbReference type="InterPro" id="IPR038729">
    <property type="entry name" value="Rad50/SbcC_AAA"/>
</dbReference>
<reference evidence="3 4" key="1">
    <citation type="submission" date="2019-04" db="EMBL/GenBank/DDBJ databases">
        <title>Crenobacter sp. nov.</title>
        <authorList>
            <person name="Shi S."/>
        </authorList>
    </citation>
    <scope>NUCLEOTIDE SEQUENCE [LARGE SCALE GENOMIC DNA]</scope>
    <source>
        <strain evidence="3 4">GY 70310</strain>
    </source>
</reference>
<dbReference type="Gene3D" id="3.40.50.300">
    <property type="entry name" value="P-loop containing nucleotide triphosphate hydrolases"/>
    <property type="match status" value="2"/>
</dbReference>
<feature type="domain" description="Rad50/SbcC-type AAA" evidence="2">
    <location>
        <begin position="5"/>
        <end position="181"/>
    </location>
</feature>
<evidence type="ECO:0000313" key="3">
    <source>
        <dbReference type="EMBL" id="TIC86910.1"/>
    </source>
</evidence>
<evidence type="ECO:0000313" key="4">
    <source>
        <dbReference type="Proteomes" id="UP000308891"/>
    </source>
</evidence>
<proteinExistence type="predicted"/>
<dbReference type="Pfam" id="PF13558">
    <property type="entry name" value="SbcC_Walker_B"/>
    <property type="match status" value="1"/>
</dbReference>
<dbReference type="RefSeq" id="WP_136550921.1">
    <property type="nucleotide sequence ID" value="NZ_STGJ01000001.1"/>
</dbReference>
<dbReference type="Proteomes" id="UP000308891">
    <property type="component" value="Unassembled WGS sequence"/>
</dbReference>
<gene>
    <name evidence="3" type="ORF">E5K04_00405</name>
</gene>
<dbReference type="GO" id="GO:0016887">
    <property type="term" value="F:ATP hydrolysis activity"/>
    <property type="evidence" value="ECO:0007669"/>
    <property type="project" value="InterPro"/>
</dbReference>
<dbReference type="AlphaFoldDB" id="A0A4T0V594"/>
<accession>A0A4T0V594</accession>
<dbReference type="Pfam" id="PF13476">
    <property type="entry name" value="AAA_23"/>
    <property type="match status" value="1"/>
</dbReference>
<keyword evidence="1" id="KW-0175">Coiled coil</keyword>
<dbReference type="OrthoDB" id="9795626at2"/>
<organism evidence="3 4">
    <name type="scientific">Crenobacter intestini</name>
    <dbReference type="NCBI Taxonomy" id="2563443"/>
    <lineage>
        <taxon>Bacteria</taxon>
        <taxon>Pseudomonadati</taxon>
        <taxon>Pseudomonadota</taxon>
        <taxon>Betaproteobacteria</taxon>
        <taxon>Neisseriales</taxon>
        <taxon>Neisseriaceae</taxon>
        <taxon>Crenobacter</taxon>
    </lineage>
</organism>
<protein>
    <recommendedName>
        <fullName evidence="2">Rad50/SbcC-type AAA domain-containing protein</fullName>
    </recommendedName>
</protein>
<comment type="caution">
    <text evidence="3">The sequence shown here is derived from an EMBL/GenBank/DDBJ whole genome shotgun (WGS) entry which is preliminary data.</text>
</comment>
<evidence type="ECO:0000256" key="1">
    <source>
        <dbReference type="SAM" id="Coils"/>
    </source>
</evidence>
<dbReference type="GO" id="GO:0006302">
    <property type="term" value="P:double-strand break repair"/>
    <property type="evidence" value="ECO:0007669"/>
    <property type="project" value="InterPro"/>
</dbReference>